<dbReference type="OrthoDB" id="9759894at2"/>
<accession>A0A511RI59</accession>
<feature type="transmembrane region" description="Helical" evidence="2">
    <location>
        <begin position="582"/>
        <end position="602"/>
    </location>
</feature>
<keyword evidence="2" id="KW-0472">Membrane</keyword>
<feature type="domain" description="TRAP C4-dicarboxylate transport system permease DctM subunit" evidence="3">
    <location>
        <begin position="189"/>
        <end position="701"/>
    </location>
</feature>
<feature type="transmembrane region" description="Helical" evidence="2">
    <location>
        <begin position="45"/>
        <end position="63"/>
    </location>
</feature>
<feature type="transmembrane region" description="Helical" evidence="2">
    <location>
        <begin position="609"/>
        <end position="626"/>
    </location>
</feature>
<feature type="transmembrane region" description="Helical" evidence="2">
    <location>
        <begin position="448"/>
        <end position="469"/>
    </location>
</feature>
<dbReference type="Pfam" id="PF11874">
    <property type="entry name" value="DUF3394"/>
    <property type="match status" value="1"/>
</dbReference>
<feature type="transmembrane region" description="Helical" evidence="2">
    <location>
        <begin position="117"/>
        <end position="134"/>
    </location>
</feature>
<sequence length="816" mass="88037">MKPEESDIRSNPTPAGDTGDLDKAVELMQEVEYGARDPRAAWQKWLIFLIAVAWSTFQVWATWKGNLDILILGSIHLAFAFALAFLAYPSKNPPRDAAVVVLTAGVVLNILTAGKFFIWIALATLLAGVAIWYATPKRAPRDRVPWVDWAVLAMGLAGALYIVYDFNGIVLERGGVANTTDIIMGTIALAALFLATIRVVGVALLAISGVLILYAVTGPKGLIPYELPDIIYLHSGYPWRRIVEQLYLTTEGIWGTPIQVSARFVFLFVLFGALLDKAGAGKYFVDLAYSGLGTYRGGPAKAAVVGSMLTGIISGSSIANVVTTGTFTIPLMKKVGYPPEKAGATEVGSSTNGQLMPPVMGAAAFIMAEFLDLPYYKLIIYAAVPAVLSYIGLFYVVHLEALKLGLKGLSKSELPPFWSTFFSGAQYLIPVGWLMYELVGLRHTPERSALNAMFMLIGMIAMQRIAIVIRGQKGNFADYVIPMGLMLAFKQYFKMEFEYAVPISLVVFIVQEAILAARARHAAIGGGILRGLWEGVVDIVQGFEAGARNMTSIAIATASAGIIVGIVTMTGLGFGLADIVEAMSGGNIMLVLLISAVASLVLGMGLPTTANYIVMASLIAPVIANLADKAEFAVPIVAVHLFVFYFGILADDTPPVGLAAYAAAAIARSDPIKTGIQGFIYDMRTAILPFIFFFKPALLLIHPEGHWSYVVYVVLTALVAMLLFVAGTQGWWLTRATWPERIGLLLASFLLFTTQRMLHAIGIDSLANLPDFLRNTLGMHVLDANPDLAYAIIAVILIAAVFLSQRARIRREPQPA</sequence>
<name>A0A511RI59_9DEIN</name>
<proteinExistence type="predicted"/>
<feature type="transmembrane region" description="Helical" evidence="2">
    <location>
        <begin position="183"/>
        <end position="216"/>
    </location>
</feature>
<feature type="transmembrane region" description="Helical" evidence="2">
    <location>
        <begin position="146"/>
        <end position="163"/>
    </location>
</feature>
<dbReference type="InterPro" id="IPR011853">
    <property type="entry name" value="TRAP_DctM-Dct_fused"/>
</dbReference>
<dbReference type="PANTHER" id="PTHR43849">
    <property type="entry name" value="BLL3936 PROTEIN"/>
    <property type="match status" value="1"/>
</dbReference>
<dbReference type="NCBIfam" id="TIGR02123">
    <property type="entry name" value="TRAP_fused"/>
    <property type="match status" value="1"/>
</dbReference>
<keyword evidence="2" id="KW-1133">Transmembrane helix</keyword>
<feature type="transmembrane region" description="Helical" evidence="2">
    <location>
        <begin position="787"/>
        <end position="804"/>
    </location>
</feature>
<feature type="transmembrane region" description="Helical" evidence="2">
    <location>
        <begin position="709"/>
        <end position="732"/>
    </location>
</feature>
<dbReference type="InterPro" id="IPR021814">
    <property type="entry name" value="DUF3394"/>
</dbReference>
<feature type="transmembrane region" description="Helical" evidence="2">
    <location>
        <begin position="686"/>
        <end position="703"/>
    </location>
</feature>
<reference evidence="4 5" key="1">
    <citation type="submission" date="2019-07" db="EMBL/GenBank/DDBJ databases">
        <title>Whole genome shotgun sequence of Oceanithermus desulfurans NBRC 100063.</title>
        <authorList>
            <person name="Hosoyama A."/>
            <person name="Uohara A."/>
            <person name="Ohji S."/>
            <person name="Ichikawa N."/>
        </authorList>
    </citation>
    <scope>NUCLEOTIDE SEQUENCE [LARGE SCALE GENOMIC DNA]</scope>
    <source>
        <strain evidence="4 5">NBRC 100063</strain>
    </source>
</reference>
<feature type="transmembrane region" description="Helical" evidence="2">
    <location>
        <begin position="553"/>
        <end position="576"/>
    </location>
</feature>
<protein>
    <submittedName>
        <fullName evidence="4">C4-dicarboxylate ABC transporter</fullName>
    </submittedName>
</protein>
<organism evidence="4 5">
    <name type="scientific">Oceanithermus desulfurans NBRC 100063</name>
    <dbReference type="NCBI Taxonomy" id="1227550"/>
    <lineage>
        <taxon>Bacteria</taxon>
        <taxon>Thermotogati</taxon>
        <taxon>Deinococcota</taxon>
        <taxon>Deinococci</taxon>
        <taxon>Thermales</taxon>
        <taxon>Thermaceae</taxon>
        <taxon>Oceanithermus</taxon>
    </lineage>
</organism>
<feature type="transmembrane region" description="Helical" evidence="2">
    <location>
        <begin position="69"/>
        <end position="88"/>
    </location>
</feature>
<dbReference type="Proteomes" id="UP000321827">
    <property type="component" value="Unassembled WGS sequence"/>
</dbReference>
<feature type="transmembrane region" description="Helical" evidence="2">
    <location>
        <begin position="264"/>
        <end position="285"/>
    </location>
</feature>
<feature type="region of interest" description="Disordered" evidence="1">
    <location>
        <begin position="1"/>
        <end position="20"/>
    </location>
</feature>
<dbReference type="PANTHER" id="PTHR43849:SF2">
    <property type="entry name" value="BLL3936 PROTEIN"/>
    <property type="match status" value="1"/>
</dbReference>
<dbReference type="Pfam" id="PF06808">
    <property type="entry name" value="DctM"/>
    <property type="match status" value="1"/>
</dbReference>
<dbReference type="RefSeq" id="WP_147144780.1">
    <property type="nucleotide sequence ID" value="NZ_BJXN01000001.1"/>
</dbReference>
<feature type="transmembrane region" description="Helical" evidence="2">
    <location>
        <begin position="632"/>
        <end position="650"/>
    </location>
</feature>
<keyword evidence="2" id="KW-0812">Transmembrane</keyword>
<dbReference type="EMBL" id="BJXN01000001">
    <property type="protein sequence ID" value="GEM88642.1"/>
    <property type="molecule type" value="Genomic_DNA"/>
</dbReference>
<evidence type="ECO:0000313" key="4">
    <source>
        <dbReference type="EMBL" id="GEM88642.1"/>
    </source>
</evidence>
<dbReference type="AlphaFoldDB" id="A0A511RI59"/>
<evidence type="ECO:0000256" key="1">
    <source>
        <dbReference type="SAM" id="MobiDB-lite"/>
    </source>
</evidence>
<evidence type="ECO:0000259" key="3">
    <source>
        <dbReference type="Pfam" id="PF06808"/>
    </source>
</evidence>
<gene>
    <name evidence="4" type="ORF">ODE01S_00760</name>
</gene>
<feature type="transmembrane region" description="Helical" evidence="2">
    <location>
        <begin position="417"/>
        <end position="436"/>
    </location>
</feature>
<evidence type="ECO:0000256" key="2">
    <source>
        <dbReference type="SAM" id="Phobius"/>
    </source>
</evidence>
<evidence type="ECO:0000313" key="5">
    <source>
        <dbReference type="Proteomes" id="UP000321827"/>
    </source>
</evidence>
<dbReference type="InterPro" id="IPR010656">
    <property type="entry name" value="DctM"/>
</dbReference>
<feature type="transmembrane region" description="Helical" evidence="2">
    <location>
        <begin position="378"/>
        <end position="397"/>
    </location>
</feature>
<comment type="caution">
    <text evidence="4">The sequence shown here is derived from an EMBL/GenBank/DDBJ whole genome shotgun (WGS) entry which is preliminary data.</text>
</comment>